<dbReference type="Proteomes" id="UP000278746">
    <property type="component" value="Unassembled WGS sequence"/>
</dbReference>
<organism evidence="7 8">
    <name type="scientific">Alteribacter keqinensis</name>
    <dbReference type="NCBI Taxonomy" id="2483800"/>
    <lineage>
        <taxon>Bacteria</taxon>
        <taxon>Bacillati</taxon>
        <taxon>Bacillota</taxon>
        <taxon>Bacilli</taxon>
        <taxon>Bacillales</taxon>
        <taxon>Bacillaceae</taxon>
        <taxon>Alteribacter</taxon>
    </lineage>
</organism>
<dbReference type="InterPro" id="IPR029510">
    <property type="entry name" value="Ald_DH_CS_GLU"/>
</dbReference>
<evidence type="ECO:0000256" key="2">
    <source>
        <dbReference type="ARBA" id="ARBA00023002"/>
    </source>
</evidence>
<dbReference type="InterPro" id="IPR016160">
    <property type="entry name" value="Ald_DH_CS_CYS"/>
</dbReference>
<dbReference type="Pfam" id="PF00171">
    <property type="entry name" value="Aldedh"/>
    <property type="match status" value="1"/>
</dbReference>
<dbReference type="Gene3D" id="3.40.309.10">
    <property type="entry name" value="Aldehyde Dehydrogenase, Chain A, domain 2"/>
    <property type="match status" value="1"/>
</dbReference>
<keyword evidence="8" id="KW-1185">Reference proteome</keyword>
<sequence>MTKQTETITATQLTHDSQLADIKLYINGEFVPASSNETFENKNPFTNRPINQVASGTSDDIDRAVTAAKAAFKGEWGRLKLKDRLVYVNRIADLIDEHIDEIAPLESLDTGLPIHQTKKMVARAAQNFRFYAEMVSSRLTGDAYQVDDEFLNYTVHKPVGVAGLITPWNAPFMLETWKIAPALATGNTVVLKPAEWSPLTANRLAEIIDKADLPKGVFNVVHGFGETAGAALVAHPDAPLISFTGETKTGSEIMKNGADPLKRFSMELGGKSPIIVFDDCDVDRAIDACTWGIFSFNGERCTANSRLFIHENLYDTFVEQLIDRVKNIRVGDPLDDKTQVGPLIHTDHYENVKRYLGIAEEEGARVISGYVDETYADGNFVPPTLLLDVNNKMTVAQEEIFGPVMSVMTFKDEQEVVEMANDVRYGLAGYVWTNDMKRGHRVAQAVDAGMMWVNSQNVRDLRTPFGGSKHSGIGREGGYYAFEFYTEIQVVHVALSDHPIPQFGKEKRI</sequence>
<feature type="domain" description="Aldehyde dehydrogenase" evidence="6">
    <location>
        <begin position="31"/>
        <end position="491"/>
    </location>
</feature>
<evidence type="ECO:0000256" key="4">
    <source>
        <dbReference type="PROSITE-ProRule" id="PRU10007"/>
    </source>
</evidence>
<evidence type="ECO:0000256" key="1">
    <source>
        <dbReference type="ARBA" id="ARBA00009986"/>
    </source>
</evidence>
<dbReference type="Gene3D" id="3.40.605.10">
    <property type="entry name" value="Aldehyde Dehydrogenase, Chain A, domain 1"/>
    <property type="match status" value="1"/>
</dbReference>
<protein>
    <submittedName>
        <fullName evidence="7">5-carboxymethyl-2-hydroxymuconate semialdehyde dehydrogenase</fullName>
    </submittedName>
</protein>
<proteinExistence type="inferred from homology"/>
<dbReference type="RefSeq" id="WP_122900380.1">
    <property type="nucleotide sequence ID" value="NZ_RHIB01000003.1"/>
</dbReference>
<reference evidence="7 8" key="1">
    <citation type="submission" date="2018-10" db="EMBL/GenBank/DDBJ databases">
        <title>Bacillus Keqinensis sp. nov., a moderately halophilic bacterium isolated from a saline-alkaline lake.</title>
        <authorList>
            <person name="Wang H."/>
        </authorList>
    </citation>
    <scope>NUCLEOTIDE SEQUENCE [LARGE SCALE GENOMIC DNA]</scope>
    <source>
        <strain evidence="7 8">KQ-3</strain>
    </source>
</reference>
<dbReference type="GO" id="GO:1901023">
    <property type="term" value="P:4-hydroxyphenylacetate catabolic process"/>
    <property type="evidence" value="ECO:0007669"/>
    <property type="project" value="InterPro"/>
</dbReference>
<dbReference type="PANTHER" id="PTHR43720">
    <property type="entry name" value="2-AMINOMUCONIC SEMIALDEHYDE DEHYDROGENASE"/>
    <property type="match status" value="1"/>
</dbReference>
<comment type="caution">
    <text evidence="7">The sequence shown here is derived from an EMBL/GenBank/DDBJ whole genome shotgun (WGS) entry which is preliminary data.</text>
</comment>
<dbReference type="InterPro" id="IPR016162">
    <property type="entry name" value="Ald_DH_N"/>
</dbReference>
<comment type="similarity">
    <text evidence="1 5">Belongs to the aldehyde dehydrogenase family.</text>
</comment>
<evidence type="ECO:0000313" key="8">
    <source>
        <dbReference type="Proteomes" id="UP000278746"/>
    </source>
</evidence>
<accession>A0A3M7TMS2</accession>
<dbReference type="GO" id="GO:0018480">
    <property type="term" value="F:5-carboxymethyl-2-hydroxymuconic-semialdehyde dehydrogenase activity"/>
    <property type="evidence" value="ECO:0007669"/>
    <property type="project" value="InterPro"/>
</dbReference>
<evidence type="ECO:0000259" key="6">
    <source>
        <dbReference type="Pfam" id="PF00171"/>
    </source>
</evidence>
<dbReference type="InterPro" id="IPR016161">
    <property type="entry name" value="Ald_DH/histidinol_DH"/>
</dbReference>
<dbReference type="NCBIfam" id="TIGR02299">
    <property type="entry name" value="HpaE"/>
    <property type="match status" value="1"/>
</dbReference>
<keyword evidence="2 5" id="KW-0560">Oxidoreductase</keyword>
<dbReference type="PROSITE" id="PS00070">
    <property type="entry name" value="ALDEHYDE_DEHYDR_CYS"/>
    <property type="match status" value="1"/>
</dbReference>
<evidence type="ECO:0000313" key="7">
    <source>
        <dbReference type="EMBL" id="RNA66688.1"/>
    </source>
</evidence>
<dbReference type="CDD" id="cd07093">
    <property type="entry name" value="ALDH_F8_HMSADH"/>
    <property type="match status" value="1"/>
</dbReference>
<evidence type="ECO:0000256" key="3">
    <source>
        <dbReference type="ARBA" id="ARBA00023027"/>
    </source>
</evidence>
<dbReference type="OrthoDB" id="9762913at2"/>
<dbReference type="FunFam" id="3.40.309.10:FF:000012">
    <property type="entry name" value="Betaine aldehyde dehydrogenase"/>
    <property type="match status" value="1"/>
</dbReference>
<keyword evidence="3" id="KW-0520">NAD</keyword>
<dbReference type="InterPro" id="IPR016163">
    <property type="entry name" value="Ald_DH_C"/>
</dbReference>
<feature type="active site" evidence="4">
    <location>
        <position position="267"/>
    </location>
</feature>
<gene>
    <name evidence="7" type="primary">hpaE</name>
    <name evidence="7" type="ORF">EBO34_15850</name>
</gene>
<dbReference type="AlphaFoldDB" id="A0A3M7TMS2"/>
<dbReference type="PROSITE" id="PS00687">
    <property type="entry name" value="ALDEHYDE_DEHYDR_GLU"/>
    <property type="match status" value="1"/>
</dbReference>
<dbReference type="PANTHER" id="PTHR43720:SF2">
    <property type="entry name" value="2-AMINOMUCONIC SEMIALDEHYDE DEHYDROGENASE"/>
    <property type="match status" value="1"/>
</dbReference>
<dbReference type="SUPFAM" id="SSF53720">
    <property type="entry name" value="ALDH-like"/>
    <property type="match status" value="1"/>
</dbReference>
<dbReference type="InterPro" id="IPR015590">
    <property type="entry name" value="Aldehyde_DH_dom"/>
</dbReference>
<dbReference type="FunFam" id="3.40.605.10:FF:000007">
    <property type="entry name" value="NAD/NADP-dependent betaine aldehyde dehydrogenase"/>
    <property type="match status" value="1"/>
</dbReference>
<name>A0A3M7TMS2_9BACI</name>
<dbReference type="EMBL" id="RHIB01000003">
    <property type="protein sequence ID" value="RNA66688.1"/>
    <property type="molecule type" value="Genomic_DNA"/>
</dbReference>
<evidence type="ECO:0000256" key="5">
    <source>
        <dbReference type="RuleBase" id="RU003345"/>
    </source>
</evidence>
<dbReference type="InterPro" id="IPR011985">
    <property type="entry name" value="DH_HpaE"/>
</dbReference>